<feature type="domain" description="Zn(2)-C6 fungal-type" evidence="10">
    <location>
        <begin position="48"/>
        <end position="79"/>
    </location>
</feature>
<evidence type="ECO:0000313" key="12">
    <source>
        <dbReference type="Proteomes" id="UP000799437"/>
    </source>
</evidence>
<dbReference type="InterPro" id="IPR036864">
    <property type="entry name" value="Zn2-C6_fun-type_DNA-bd_sf"/>
</dbReference>
<sequence>MSRPPLPTFINTPSNTFADQDQSQPPPGSGAGPNKPSYAKRGKITIVACVPCRRRKTKCDGRRPACSQCIARGGGPCLYDMDDNQRKLTFLRESLESVTEEKNVLESLIVTLQSAPEEQLSHTLRRLRSPGGDANAIARETHAARTAAAQASPAESVSHSEASSAQERPRQVSRLEQLELFVKTITHANSTELEEIQRRLRRKEDVPVILGDIAHKNLLHPLRPQRGDNVTPGLEADYSARASTFGLVKGAAYQESAAPQAQTPLGQSARWTTVTDDLEYVNHLLDVYFAWQHSFFQSFPENLFRRDMASGETKFCSSTLVNAICAAGCLLSSRTRARRDPEDARSAGLDFYEEAVRLLNSDNCASSIPTTAALFLLCHVEGNRGRLSSLWMYSGKSSRMALDLNLHLRIEVRENEMDDETQRQEFARRHAFWGCFISDQVTSFTLGRVPQIPTSAVTIELPPVDDDLDKQPWNAYDTPGPDKPGARSTTFNQCAALSKIVNSTLCMFFAPTRVLSGSLLLDEYTKYVNWSRRLPDIISSIDDAPPHVLCLHMYYHAAVLLLFRPFLKATFTESNLSPRDVCRRSANYISDIFAQHRRMYGLSGLYTFQVHCLLTACTIHIINIPAIASSTYLTAACNSFQDLVTRNEWAVGSLNIIRGLVQKWNIVLPIEAENALYRNDTQMSHFDFTADPQRAVEALVPEPDRTAPTGEPGTRCTPTSHDSTSPPSTVDISSTSSKRPGAPHFSMPSTGLYHQKRQRMSQSQTRLIGENYLFAPFPNQPAPLLGPIHTSEGVQEEGTDGEEGESLVERVSRGFDGLSFDSEDGMFDSYLGWDSGGTVGGQRYGRGM</sequence>
<accession>A0A6A6W564</accession>
<keyword evidence="3" id="KW-0862">Zinc</keyword>
<keyword evidence="12" id="KW-1185">Reference proteome</keyword>
<dbReference type="PROSITE" id="PS00463">
    <property type="entry name" value="ZN2_CY6_FUNGAL_1"/>
    <property type="match status" value="1"/>
</dbReference>
<dbReference type="GO" id="GO:0006351">
    <property type="term" value="P:DNA-templated transcription"/>
    <property type="evidence" value="ECO:0007669"/>
    <property type="project" value="InterPro"/>
</dbReference>
<dbReference type="GO" id="GO:0005634">
    <property type="term" value="C:nucleus"/>
    <property type="evidence" value="ECO:0007669"/>
    <property type="project" value="UniProtKB-SubCell"/>
</dbReference>
<evidence type="ECO:0000256" key="6">
    <source>
        <dbReference type="ARBA" id="ARBA00023163"/>
    </source>
</evidence>
<keyword evidence="8" id="KW-0175">Coiled coil</keyword>
<evidence type="ECO:0000259" key="10">
    <source>
        <dbReference type="PROSITE" id="PS50048"/>
    </source>
</evidence>
<keyword evidence="5" id="KW-0238">DNA-binding</keyword>
<dbReference type="SUPFAM" id="SSF57701">
    <property type="entry name" value="Zn2/Cys6 DNA-binding domain"/>
    <property type="match status" value="1"/>
</dbReference>
<keyword evidence="4" id="KW-0805">Transcription regulation</keyword>
<dbReference type="InterPro" id="IPR051615">
    <property type="entry name" value="Transcr_Regulatory_Elem"/>
</dbReference>
<gene>
    <name evidence="11" type="ORF">EJ05DRAFT_501611</name>
</gene>
<dbReference type="InterPro" id="IPR001138">
    <property type="entry name" value="Zn2Cys6_DnaBD"/>
</dbReference>
<evidence type="ECO:0000313" key="11">
    <source>
        <dbReference type="EMBL" id="KAF2757070.1"/>
    </source>
</evidence>
<feature type="region of interest" description="Disordered" evidence="9">
    <location>
        <begin position="1"/>
        <end position="38"/>
    </location>
</feature>
<feature type="region of interest" description="Disordered" evidence="9">
    <location>
        <begin position="142"/>
        <end position="171"/>
    </location>
</feature>
<organism evidence="11 12">
    <name type="scientific">Pseudovirgaria hyperparasitica</name>
    <dbReference type="NCBI Taxonomy" id="470096"/>
    <lineage>
        <taxon>Eukaryota</taxon>
        <taxon>Fungi</taxon>
        <taxon>Dikarya</taxon>
        <taxon>Ascomycota</taxon>
        <taxon>Pezizomycotina</taxon>
        <taxon>Dothideomycetes</taxon>
        <taxon>Dothideomycetes incertae sedis</taxon>
        <taxon>Acrospermales</taxon>
        <taxon>Acrospermaceae</taxon>
        <taxon>Pseudovirgaria</taxon>
    </lineage>
</organism>
<evidence type="ECO:0000256" key="2">
    <source>
        <dbReference type="ARBA" id="ARBA00022723"/>
    </source>
</evidence>
<dbReference type="EMBL" id="ML996574">
    <property type="protein sequence ID" value="KAF2757070.1"/>
    <property type="molecule type" value="Genomic_DNA"/>
</dbReference>
<evidence type="ECO:0000256" key="9">
    <source>
        <dbReference type="SAM" id="MobiDB-lite"/>
    </source>
</evidence>
<dbReference type="Pfam" id="PF00172">
    <property type="entry name" value="Zn_clus"/>
    <property type="match status" value="1"/>
</dbReference>
<dbReference type="GO" id="GO:0003677">
    <property type="term" value="F:DNA binding"/>
    <property type="evidence" value="ECO:0007669"/>
    <property type="project" value="UniProtKB-KW"/>
</dbReference>
<feature type="compositionally biased region" description="Low complexity" evidence="9">
    <location>
        <begin position="144"/>
        <end position="166"/>
    </location>
</feature>
<evidence type="ECO:0000256" key="4">
    <source>
        <dbReference type="ARBA" id="ARBA00023015"/>
    </source>
</evidence>
<evidence type="ECO:0000256" key="1">
    <source>
        <dbReference type="ARBA" id="ARBA00004123"/>
    </source>
</evidence>
<feature type="compositionally biased region" description="Low complexity" evidence="9">
    <location>
        <begin position="717"/>
        <end position="729"/>
    </location>
</feature>
<proteinExistence type="predicted"/>
<dbReference type="OrthoDB" id="2162761at2759"/>
<keyword evidence="7" id="KW-0539">Nucleus</keyword>
<dbReference type="PANTHER" id="PTHR31313">
    <property type="entry name" value="TY1 ENHANCER ACTIVATOR"/>
    <property type="match status" value="1"/>
</dbReference>
<dbReference type="InterPro" id="IPR007219">
    <property type="entry name" value="XnlR_reg_dom"/>
</dbReference>
<evidence type="ECO:0000256" key="3">
    <source>
        <dbReference type="ARBA" id="ARBA00022833"/>
    </source>
</evidence>
<evidence type="ECO:0000256" key="8">
    <source>
        <dbReference type="SAM" id="Coils"/>
    </source>
</evidence>
<dbReference type="Proteomes" id="UP000799437">
    <property type="component" value="Unassembled WGS sequence"/>
</dbReference>
<keyword evidence="2" id="KW-0479">Metal-binding</keyword>
<dbReference type="GO" id="GO:0000981">
    <property type="term" value="F:DNA-binding transcription factor activity, RNA polymerase II-specific"/>
    <property type="evidence" value="ECO:0007669"/>
    <property type="project" value="InterPro"/>
</dbReference>
<dbReference type="PANTHER" id="PTHR31313:SF4">
    <property type="entry name" value="CONIDIAL DEVELOPMENT PROTEIN FLUFFY"/>
    <property type="match status" value="1"/>
</dbReference>
<dbReference type="GO" id="GO:0008270">
    <property type="term" value="F:zinc ion binding"/>
    <property type="evidence" value="ECO:0007669"/>
    <property type="project" value="InterPro"/>
</dbReference>
<feature type="coiled-coil region" evidence="8">
    <location>
        <begin position="81"/>
        <end position="108"/>
    </location>
</feature>
<dbReference type="RefSeq" id="XP_033599521.1">
    <property type="nucleotide sequence ID" value="XM_033747138.1"/>
</dbReference>
<dbReference type="AlphaFoldDB" id="A0A6A6W564"/>
<dbReference type="CDD" id="cd12148">
    <property type="entry name" value="fungal_TF_MHR"/>
    <property type="match status" value="1"/>
</dbReference>
<feature type="region of interest" description="Disordered" evidence="9">
    <location>
        <begin position="700"/>
        <end position="758"/>
    </location>
</feature>
<evidence type="ECO:0000256" key="5">
    <source>
        <dbReference type="ARBA" id="ARBA00023125"/>
    </source>
</evidence>
<keyword evidence="6" id="KW-0804">Transcription</keyword>
<name>A0A6A6W564_9PEZI</name>
<dbReference type="PROSITE" id="PS50048">
    <property type="entry name" value="ZN2_CY6_FUNGAL_2"/>
    <property type="match status" value="1"/>
</dbReference>
<dbReference type="Gene3D" id="4.10.240.10">
    <property type="entry name" value="Zn(2)-C6 fungal-type DNA-binding domain"/>
    <property type="match status" value="1"/>
</dbReference>
<evidence type="ECO:0000256" key="7">
    <source>
        <dbReference type="ARBA" id="ARBA00023242"/>
    </source>
</evidence>
<dbReference type="SMART" id="SM00066">
    <property type="entry name" value="GAL4"/>
    <property type="match status" value="1"/>
</dbReference>
<comment type="subcellular location">
    <subcellularLocation>
        <location evidence="1">Nucleus</location>
    </subcellularLocation>
</comment>
<dbReference type="Pfam" id="PF04082">
    <property type="entry name" value="Fungal_trans"/>
    <property type="match status" value="1"/>
</dbReference>
<reference evidence="11" key="1">
    <citation type="journal article" date="2020" name="Stud. Mycol.">
        <title>101 Dothideomycetes genomes: a test case for predicting lifestyles and emergence of pathogens.</title>
        <authorList>
            <person name="Haridas S."/>
            <person name="Albert R."/>
            <person name="Binder M."/>
            <person name="Bloem J."/>
            <person name="Labutti K."/>
            <person name="Salamov A."/>
            <person name="Andreopoulos B."/>
            <person name="Baker S."/>
            <person name="Barry K."/>
            <person name="Bills G."/>
            <person name="Bluhm B."/>
            <person name="Cannon C."/>
            <person name="Castanera R."/>
            <person name="Culley D."/>
            <person name="Daum C."/>
            <person name="Ezra D."/>
            <person name="Gonzalez J."/>
            <person name="Henrissat B."/>
            <person name="Kuo A."/>
            <person name="Liang C."/>
            <person name="Lipzen A."/>
            <person name="Lutzoni F."/>
            <person name="Magnuson J."/>
            <person name="Mondo S."/>
            <person name="Nolan M."/>
            <person name="Ohm R."/>
            <person name="Pangilinan J."/>
            <person name="Park H.-J."/>
            <person name="Ramirez L."/>
            <person name="Alfaro M."/>
            <person name="Sun H."/>
            <person name="Tritt A."/>
            <person name="Yoshinaga Y."/>
            <person name="Zwiers L.-H."/>
            <person name="Turgeon B."/>
            <person name="Goodwin S."/>
            <person name="Spatafora J."/>
            <person name="Crous P."/>
            <person name="Grigoriev I."/>
        </authorList>
    </citation>
    <scope>NUCLEOTIDE SEQUENCE</scope>
    <source>
        <strain evidence="11">CBS 121739</strain>
    </source>
</reference>
<dbReference type="CDD" id="cd00067">
    <property type="entry name" value="GAL4"/>
    <property type="match status" value="1"/>
</dbReference>
<protein>
    <recommendedName>
        <fullName evidence="10">Zn(2)-C6 fungal-type domain-containing protein</fullName>
    </recommendedName>
</protein>
<dbReference type="GeneID" id="54488192"/>
<dbReference type="SMART" id="SM00906">
    <property type="entry name" value="Fungal_trans"/>
    <property type="match status" value="1"/>
</dbReference>